<evidence type="ECO:0008006" key="12">
    <source>
        <dbReference type="Google" id="ProtNLM"/>
    </source>
</evidence>
<sequence>MKNQNNISKIAVILVAIMLLASSVVFWSSGGTSDMQDNNKIWFEDYKCAISEGINPNSIIYVYSSVYCDVCEVMLEEVKYWENQSITFIKIDYIDKNSTEFKKILGCYGQYVSDGVPLMFCASNPRIGFVGRAVSRDLMSQFIYLCRSHADEALLSLSKPKDKQK</sequence>
<comment type="caution">
    <text evidence="1">The sequence shown here is derived from an EMBL/GenBank/DDBJ whole genome shotgun (WGS) entry which is preliminary data.</text>
</comment>
<evidence type="ECO:0000313" key="4">
    <source>
        <dbReference type="EMBL" id="PIV89909.1"/>
    </source>
</evidence>
<dbReference type="EMBL" id="PFIH01000044">
    <property type="protein sequence ID" value="PIX28026.1"/>
    <property type="molecule type" value="Genomic_DNA"/>
</dbReference>
<evidence type="ECO:0000313" key="1">
    <source>
        <dbReference type="EMBL" id="PIN66529.1"/>
    </source>
</evidence>
<dbReference type="EMBL" id="PFMG01000046">
    <property type="protein sequence ID" value="PIY99753.1"/>
    <property type="molecule type" value="Genomic_DNA"/>
</dbReference>
<dbReference type="EMBL" id="PFUW01000041">
    <property type="protein sequence ID" value="PJB03516.1"/>
    <property type="molecule type" value="Genomic_DNA"/>
</dbReference>
<dbReference type="Proteomes" id="UP000228874">
    <property type="component" value="Unassembled WGS sequence"/>
</dbReference>
<evidence type="ECO:0000313" key="5">
    <source>
        <dbReference type="EMBL" id="PIX28026.1"/>
    </source>
</evidence>
<evidence type="ECO:0000313" key="2">
    <source>
        <dbReference type="EMBL" id="PIV13904.1"/>
    </source>
</evidence>
<evidence type="ECO:0000313" key="3">
    <source>
        <dbReference type="EMBL" id="PIV46314.1"/>
    </source>
</evidence>
<dbReference type="Proteomes" id="UP000231449">
    <property type="component" value="Unassembled WGS sequence"/>
</dbReference>
<evidence type="ECO:0000313" key="10">
    <source>
        <dbReference type="Proteomes" id="UP000228888"/>
    </source>
</evidence>
<accession>A0A2H9M2X1</accession>
<dbReference type="AlphaFoldDB" id="A0A2G9LJ19"/>
<dbReference type="Proteomes" id="UP000231232">
    <property type="component" value="Unassembled WGS sequence"/>
</dbReference>
<evidence type="ECO:0000313" key="6">
    <source>
        <dbReference type="EMBL" id="PIY99753.1"/>
    </source>
</evidence>
<accession>A0A2H9RD23</accession>
<evidence type="ECO:0000313" key="7">
    <source>
        <dbReference type="EMBL" id="PJB03516.1"/>
    </source>
</evidence>
<accession>A0A2H9P8G3</accession>
<reference evidence="9 10" key="1">
    <citation type="submission" date="2017-09" db="EMBL/GenBank/DDBJ databases">
        <title>Depth-based differentiation of microbial function through sediment-hosted aquifers and enrichment of novel symbionts in the deep terrestrial subsurface.</title>
        <authorList>
            <person name="Probst A.J."/>
            <person name="Ladd B."/>
            <person name="Jarett J.K."/>
            <person name="Geller-Mcgrath D.E."/>
            <person name="Sieber C.M.K."/>
            <person name="Emerson J.B."/>
            <person name="Anantharaman K."/>
            <person name="Thomas B.C."/>
            <person name="Malmstrom R."/>
            <person name="Stieglmeier M."/>
            <person name="Klingl A."/>
            <person name="Woyke T."/>
            <person name="Ryan C.M."/>
            <person name="Banfield J.F."/>
        </authorList>
    </citation>
    <scope>NUCLEOTIDE SEQUENCE [LARGE SCALE GENOMIC DNA]</scope>
</reference>
<accession>A0A2H9M6U6</accession>
<name>A0A2G9LJ19_HUBC1</name>
<organism evidence="1 11">
    <name type="scientific">Huberarchaeum crystalense</name>
    <dbReference type="NCBI Taxonomy" id="2014257"/>
    <lineage>
        <taxon>Archaea</taxon>
        <taxon>Candidatus Huberarchaeota</taxon>
        <taxon>Candidatus Huberarchaeia</taxon>
        <taxon>Candidatus Huberarchaeales</taxon>
        <taxon>Candidatus Huberarchaeaceae</taxon>
        <taxon>Candidatus Huberarchaeum</taxon>
    </lineage>
</organism>
<dbReference type="Proteomes" id="UP000228989">
    <property type="component" value="Unassembled WGS sequence"/>
</dbReference>
<accession>A0A2H9N2B2</accession>
<accession>A0A2H9MN76</accession>
<dbReference type="EMBL" id="PFFF01000002">
    <property type="protein sequence ID" value="PIV89909.1"/>
    <property type="molecule type" value="Genomic_DNA"/>
</dbReference>
<accession>A0A2G9LJ19</accession>
<accession>A0A2H9QRX7</accession>
<dbReference type="Proteomes" id="UP000229789">
    <property type="component" value="Unassembled WGS sequence"/>
</dbReference>
<evidence type="ECO:0000313" key="8">
    <source>
        <dbReference type="EMBL" id="PJC01437.1"/>
    </source>
</evidence>
<dbReference type="EMBL" id="PCUF01000022">
    <property type="protein sequence ID" value="PIN66529.1"/>
    <property type="molecule type" value="Genomic_DNA"/>
</dbReference>
<evidence type="ECO:0000313" key="9">
    <source>
        <dbReference type="Proteomes" id="UP000228874"/>
    </source>
</evidence>
<protein>
    <recommendedName>
        <fullName evidence="12">Thioredoxin domain-containing protein</fullName>
    </recommendedName>
</protein>
<dbReference type="EMBL" id="PETW01000037">
    <property type="protein sequence ID" value="PIV46314.1"/>
    <property type="molecule type" value="Genomic_DNA"/>
</dbReference>
<gene>
    <name evidence="8" type="ORF">CO072_01285</name>
    <name evidence="7" type="ORF">CO124_02445</name>
    <name evidence="3" type="ORF">COS22_02115</name>
    <name evidence="2" type="ORF">COS45_00395</name>
    <name evidence="4" type="ORF">COW47_00160</name>
    <name evidence="1" type="ORF">COW69_01820</name>
    <name evidence="6" type="ORF">COY63_01880</name>
    <name evidence="5" type="ORF">COZ66_01755</name>
</gene>
<dbReference type="Proteomes" id="UP000230713">
    <property type="component" value="Unassembled WGS sequence"/>
</dbReference>
<evidence type="ECO:0000313" key="11">
    <source>
        <dbReference type="Proteomes" id="UP000229789"/>
    </source>
</evidence>
<dbReference type="Proteomes" id="UP000228888">
    <property type="component" value="Unassembled WGS sequence"/>
</dbReference>
<dbReference type="EMBL" id="PFSX01000030">
    <property type="protein sequence ID" value="PJC01437.1"/>
    <property type="molecule type" value="Genomic_DNA"/>
</dbReference>
<dbReference type="EMBL" id="PEUT01000007">
    <property type="protein sequence ID" value="PIV13904.1"/>
    <property type="molecule type" value="Genomic_DNA"/>
</dbReference>
<proteinExistence type="predicted"/>
<dbReference type="Proteomes" id="UP000230477">
    <property type="component" value="Unassembled WGS sequence"/>
</dbReference>
<reference evidence="1 11" key="2">
    <citation type="submission" date="2017-09" db="EMBL/GenBank/DDBJ databases">
        <title>Depth-based differentiation of microbial function through sediment-hosted aquifers and enrichment of novel symbionts in the deep terrestrial subsurface.</title>
        <authorList>
            <person name="Probst A.J."/>
            <person name="Ladd B."/>
            <person name="Jarett J.K."/>
            <person name="Geller-Mcgrath D.E."/>
            <person name="Sieber C.M."/>
            <person name="Emerson J.B."/>
            <person name="Anantharaman K."/>
            <person name="Thomas B.C."/>
            <person name="Malmstrom R."/>
            <person name="Stieglmeier M."/>
            <person name="Klingl A."/>
            <person name="Woyke T."/>
            <person name="Ryan C.M."/>
            <person name="Banfield J.F."/>
        </authorList>
    </citation>
    <scope>NUCLEOTIDE SEQUENCE [LARGE SCALE GENOMIC DNA]</scope>
    <source>
        <strain evidence="3">CG02_land_8_20_14_3_00_31_209</strain>
        <strain evidence="2">CG03_land_8_20_14_0_80_31_114</strain>
        <strain evidence="4">CG17_big_fil_post_rev_8_21_14_2_50_31_73</strain>
        <strain evidence="1">CG18_big_fil_WC_8_21_14_2_50_31_19</strain>
        <strain evidence="6">CG_4_10_14_0_8_um_filter_31_133</strain>
        <strain evidence="5">CG_4_8_14_3_um_filter</strain>
        <strain evidence="8">CG_4_9_14_0_8_um_filter_31_21</strain>
        <strain evidence="7">CG_4_9_14_3_um_filter_31_125</strain>
    </source>
</reference>